<evidence type="ECO:0000313" key="1">
    <source>
        <dbReference type="EMBL" id="CAG7724027.1"/>
    </source>
</evidence>
<gene>
    <name evidence="1" type="ORF">AFUS01_LOCUS13074</name>
</gene>
<accession>A0A8J2JNR6</accession>
<organism evidence="1 2">
    <name type="scientific">Allacma fusca</name>
    <dbReference type="NCBI Taxonomy" id="39272"/>
    <lineage>
        <taxon>Eukaryota</taxon>
        <taxon>Metazoa</taxon>
        <taxon>Ecdysozoa</taxon>
        <taxon>Arthropoda</taxon>
        <taxon>Hexapoda</taxon>
        <taxon>Collembola</taxon>
        <taxon>Symphypleona</taxon>
        <taxon>Sminthuridae</taxon>
        <taxon>Allacma</taxon>
    </lineage>
</organism>
<reference evidence="1" key="1">
    <citation type="submission" date="2021-06" db="EMBL/GenBank/DDBJ databases">
        <authorList>
            <person name="Hodson N. C."/>
            <person name="Mongue J. A."/>
            <person name="Jaron S. K."/>
        </authorList>
    </citation>
    <scope>NUCLEOTIDE SEQUENCE</scope>
</reference>
<comment type="caution">
    <text evidence="1">The sequence shown here is derived from an EMBL/GenBank/DDBJ whole genome shotgun (WGS) entry which is preliminary data.</text>
</comment>
<dbReference type="AlphaFoldDB" id="A0A8J2JNR6"/>
<name>A0A8J2JNR6_9HEXA</name>
<dbReference type="Proteomes" id="UP000708208">
    <property type="component" value="Unassembled WGS sequence"/>
</dbReference>
<sequence length="131" mass="14893">MDATVVICAPENKQELTEVVLTDGLNLRKIQILPFQGVCFVVRLKREENSIFETAGTGASHDLAHSSAGEVQYELTSFQRHPTWDCETSFKNRWMEILFISEKRKTLPAQLSDADVEELMLDHKRPTQTVS</sequence>
<evidence type="ECO:0000313" key="2">
    <source>
        <dbReference type="Proteomes" id="UP000708208"/>
    </source>
</evidence>
<proteinExistence type="predicted"/>
<keyword evidence="2" id="KW-1185">Reference proteome</keyword>
<protein>
    <submittedName>
        <fullName evidence="1">Uncharacterized protein</fullName>
    </submittedName>
</protein>
<dbReference type="EMBL" id="CAJVCH010105037">
    <property type="protein sequence ID" value="CAG7724027.1"/>
    <property type="molecule type" value="Genomic_DNA"/>
</dbReference>